<gene>
    <name evidence="1" type="ORF">PILCRDRAFT_811177</name>
</gene>
<proteinExistence type="predicted"/>
<dbReference type="EMBL" id="KN832972">
    <property type="protein sequence ID" value="KIM90718.1"/>
    <property type="molecule type" value="Genomic_DNA"/>
</dbReference>
<dbReference type="InParanoid" id="A0A0C3BW03"/>
<evidence type="ECO:0000313" key="2">
    <source>
        <dbReference type="Proteomes" id="UP000054166"/>
    </source>
</evidence>
<sequence length="90" mass="10228">MPSKVGIHDRMFGYLRGNAQWKVGFLAEERHQTQQRVVQLYTSATLWALPLCSRTRVPSAFVHKLPRGPRVILSMGAWGGLIFRSAIQIH</sequence>
<protein>
    <submittedName>
        <fullName evidence="1">Uncharacterized protein</fullName>
    </submittedName>
</protein>
<dbReference type="AlphaFoldDB" id="A0A0C3BW03"/>
<name>A0A0C3BW03_PILCF</name>
<dbReference type="Proteomes" id="UP000054166">
    <property type="component" value="Unassembled WGS sequence"/>
</dbReference>
<reference evidence="1 2" key="1">
    <citation type="submission" date="2014-04" db="EMBL/GenBank/DDBJ databases">
        <authorList>
            <consortium name="DOE Joint Genome Institute"/>
            <person name="Kuo A."/>
            <person name="Tarkka M."/>
            <person name="Buscot F."/>
            <person name="Kohler A."/>
            <person name="Nagy L.G."/>
            <person name="Floudas D."/>
            <person name="Copeland A."/>
            <person name="Barry K.W."/>
            <person name="Cichocki N."/>
            <person name="Veneault-Fourrey C."/>
            <person name="LaButti K."/>
            <person name="Lindquist E.A."/>
            <person name="Lipzen A."/>
            <person name="Lundell T."/>
            <person name="Morin E."/>
            <person name="Murat C."/>
            <person name="Sun H."/>
            <person name="Tunlid A."/>
            <person name="Henrissat B."/>
            <person name="Grigoriev I.V."/>
            <person name="Hibbett D.S."/>
            <person name="Martin F."/>
            <person name="Nordberg H.P."/>
            <person name="Cantor M.N."/>
            <person name="Hua S.X."/>
        </authorList>
    </citation>
    <scope>NUCLEOTIDE SEQUENCE [LARGE SCALE GENOMIC DNA]</scope>
    <source>
        <strain evidence="1 2">F 1598</strain>
    </source>
</reference>
<reference evidence="2" key="2">
    <citation type="submission" date="2015-01" db="EMBL/GenBank/DDBJ databases">
        <title>Evolutionary Origins and Diversification of the Mycorrhizal Mutualists.</title>
        <authorList>
            <consortium name="DOE Joint Genome Institute"/>
            <consortium name="Mycorrhizal Genomics Consortium"/>
            <person name="Kohler A."/>
            <person name="Kuo A."/>
            <person name="Nagy L.G."/>
            <person name="Floudas D."/>
            <person name="Copeland A."/>
            <person name="Barry K.W."/>
            <person name="Cichocki N."/>
            <person name="Veneault-Fourrey C."/>
            <person name="LaButti K."/>
            <person name="Lindquist E.A."/>
            <person name="Lipzen A."/>
            <person name="Lundell T."/>
            <person name="Morin E."/>
            <person name="Murat C."/>
            <person name="Riley R."/>
            <person name="Ohm R."/>
            <person name="Sun H."/>
            <person name="Tunlid A."/>
            <person name="Henrissat B."/>
            <person name="Grigoriev I.V."/>
            <person name="Hibbett D.S."/>
            <person name="Martin F."/>
        </authorList>
    </citation>
    <scope>NUCLEOTIDE SEQUENCE [LARGE SCALE GENOMIC DNA]</scope>
    <source>
        <strain evidence="2">F 1598</strain>
    </source>
</reference>
<accession>A0A0C3BW03</accession>
<dbReference type="HOGENOM" id="CLU_2441633_0_0_1"/>
<organism evidence="1 2">
    <name type="scientific">Piloderma croceum (strain F 1598)</name>
    <dbReference type="NCBI Taxonomy" id="765440"/>
    <lineage>
        <taxon>Eukaryota</taxon>
        <taxon>Fungi</taxon>
        <taxon>Dikarya</taxon>
        <taxon>Basidiomycota</taxon>
        <taxon>Agaricomycotina</taxon>
        <taxon>Agaricomycetes</taxon>
        <taxon>Agaricomycetidae</taxon>
        <taxon>Atheliales</taxon>
        <taxon>Atheliaceae</taxon>
        <taxon>Piloderma</taxon>
    </lineage>
</organism>
<evidence type="ECO:0000313" key="1">
    <source>
        <dbReference type="EMBL" id="KIM90718.1"/>
    </source>
</evidence>
<keyword evidence="2" id="KW-1185">Reference proteome</keyword>